<gene>
    <name evidence="2" type="ORF">A4U43_C01F21210</name>
</gene>
<feature type="transmembrane region" description="Helical" evidence="1">
    <location>
        <begin position="206"/>
        <end position="228"/>
    </location>
</feature>
<dbReference type="Gene3D" id="3.80.10.10">
    <property type="entry name" value="Ribonuclease Inhibitor"/>
    <property type="match status" value="1"/>
</dbReference>
<keyword evidence="1" id="KW-0472">Membrane</keyword>
<reference evidence="3" key="1">
    <citation type="journal article" date="2017" name="Nat. Commun.">
        <title>The asparagus genome sheds light on the origin and evolution of a young Y chromosome.</title>
        <authorList>
            <person name="Harkess A."/>
            <person name="Zhou J."/>
            <person name="Xu C."/>
            <person name="Bowers J.E."/>
            <person name="Van der Hulst R."/>
            <person name="Ayyampalayam S."/>
            <person name="Mercati F."/>
            <person name="Riccardi P."/>
            <person name="McKain M.R."/>
            <person name="Kakrana A."/>
            <person name="Tang H."/>
            <person name="Ray J."/>
            <person name="Groenendijk J."/>
            <person name="Arikit S."/>
            <person name="Mathioni S.M."/>
            <person name="Nakano M."/>
            <person name="Shan H."/>
            <person name="Telgmann-Rauber A."/>
            <person name="Kanno A."/>
            <person name="Yue Z."/>
            <person name="Chen H."/>
            <person name="Li W."/>
            <person name="Chen Y."/>
            <person name="Xu X."/>
            <person name="Zhang Y."/>
            <person name="Luo S."/>
            <person name="Chen H."/>
            <person name="Gao J."/>
            <person name="Mao Z."/>
            <person name="Pires J.C."/>
            <person name="Luo M."/>
            <person name="Kudrna D."/>
            <person name="Wing R.A."/>
            <person name="Meyers B.C."/>
            <person name="Yi K."/>
            <person name="Kong H."/>
            <person name="Lavrijsen P."/>
            <person name="Sunseri F."/>
            <person name="Falavigna A."/>
            <person name="Ye Y."/>
            <person name="Leebens-Mack J.H."/>
            <person name="Chen G."/>
        </authorList>
    </citation>
    <scope>NUCLEOTIDE SEQUENCE [LARGE SCALE GENOMIC DNA]</scope>
    <source>
        <strain evidence="3">cv. DH0086</strain>
    </source>
</reference>
<keyword evidence="3" id="KW-1185">Reference proteome</keyword>
<dbReference type="Proteomes" id="UP000243459">
    <property type="component" value="Chromosome 1"/>
</dbReference>
<name>A0A5P1FRM3_ASPOF</name>
<dbReference type="Gramene" id="ONK80742">
    <property type="protein sequence ID" value="ONK80742"/>
    <property type="gene ID" value="A4U43_C01F21210"/>
</dbReference>
<accession>A0A5P1FRM3</accession>
<dbReference type="AlphaFoldDB" id="A0A5P1FRM3"/>
<evidence type="ECO:0000313" key="3">
    <source>
        <dbReference type="Proteomes" id="UP000243459"/>
    </source>
</evidence>
<dbReference type="OMA" id="LISACCH"/>
<dbReference type="EMBL" id="CM007381">
    <property type="protein sequence ID" value="ONK80742.1"/>
    <property type="molecule type" value="Genomic_DNA"/>
</dbReference>
<keyword evidence="1" id="KW-0812">Transmembrane</keyword>
<dbReference type="InterPro" id="IPR032675">
    <property type="entry name" value="LRR_dom_sf"/>
</dbReference>
<evidence type="ECO:0008006" key="4">
    <source>
        <dbReference type="Google" id="ProtNLM"/>
    </source>
</evidence>
<protein>
    <recommendedName>
        <fullName evidence="4">FBD domain-containing protein</fullName>
    </recommendedName>
</protein>
<evidence type="ECO:0000256" key="1">
    <source>
        <dbReference type="SAM" id="Phobius"/>
    </source>
</evidence>
<organism evidence="2 3">
    <name type="scientific">Asparagus officinalis</name>
    <name type="common">Garden asparagus</name>
    <dbReference type="NCBI Taxonomy" id="4686"/>
    <lineage>
        <taxon>Eukaryota</taxon>
        <taxon>Viridiplantae</taxon>
        <taxon>Streptophyta</taxon>
        <taxon>Embryophyta</taxon>
        <taxon>Tracheophyta</taxon>
        <taxon>Spermatophyta</taxon>
        <taxon>Magnoliopsida</taxon>
        <taxon>Liliopsida</taxon>
        <taxon>Asparagales</taxon>
        <taxon>Asparagaceae</taxon>
        <taxon>Asparagoideae</taxon>
        <taxon>Asparagus</taxon>
    </lineage>
</organism>
<evidence type="ECO:0000313" key="2">
    <source>
        <dbReference type="EMBL" id="ONK80742.1"/>
    </source>
</evidence>
<proteinExistence type="predicted"/>
<keyword evidence="1" id="KW-1133">Transmembrane helix</keyword>
<sequence>MPQLTSLTLEFIRLDDENLAKMNQCFPSLQVLNLVGVGGLKQPEIRLSQLKVCHWTVSNFPCSLAIHAPHLTELKLQCVEPQILLLETPLLSHLDLKIRKPGLILNPEKIQNLKFIRLESFCVYSLAHVLQNKSVERMELDVPQPIEIENSFTIINLVCAFPNIHDLALGPGAWVKLENSFVNEWIDQRLEWWCLRKLMVRLPLDYDFAFLCFMLSLCVPFSEVILLIHGDVPIAVKNHVISRCKSNFPKIIWKWGMWRVT</sequence>